<evidence type="ECO:0000313" key="2">
    <source>
        <dbReference type="EMBL" id="MBJ8338944.1"/>
    </source>
</evidence>
<sequence>MIEQAEGRTDAGDRGTLRVDDRVITRIASTVATSVAGVVPRESMLTKVTGRGFPRISAHVDGGHIRIDADLAVTWPASVVAVAEQVRADIASKVGEYTGMTVDRVDVTIKSLVPASSDGPDELTGRVR</sequence>
<accession>A0A934NPG5</accession>
<dbReference type="Proteomes" id="UP000655868">
    <property type="component" value="Unassembled WGS sequence"/>
</dbReference>
<comment type="caution">
    <text evidence="2">The sequence shown here is derived from an EMBL/GenBank/DDBJ whole genome shotgun (WGS) entry which is preliminary data.</text>
</comment>
<dbReference type="InterPro" id="IPR005531">
    <property type="entry name" value="Asp23"/>
</dbReference>
<comment type="similarity">
    <text evidence="1">Belongs to the asp23 family.</text>
</comment>
<dbReference type="Pfam" id="PF03780">
    <property type="entry name" value="Asp23"/>
    <property type="match status" value="1"/>
</dbReference>
<dbReference type="RefSeq" id="WP_199703670.1">
    <property type="nucleotide sequence ID" value="NZ_JAEMNV010000003.1"/>
</dbReference>
<evidence type="ECO:0000313" key="3">
    <source>
        <dbReference type="Proteomes" id="UP000655868"/>
    </source>
</evidence>
<evidence type="ECO:0000256" key="1">
    <source>
        <dbReference type="ARBA" id="ARBA00005721"/>
    </source>
</evidence>
<dbReference type="AlphaFoldDB" id="A0A934NPG5"/>
<protein>
    <submittedName>
        <fullName evidence="2">Asp23/Gls24 family envelope stress response protein</fullName>
    </submittedName>
</protein>
<reference evidence="2" key="1">
    <citation type="submission" date="2020-12" db="EMBL/GenBank/DDBJ databases">
        <title>Antrihabitans popcorni sp. nov. and Antrihabitans auranticaus sp. nov., isolated from a larva cave.</title>
        <authorList>
            <person name="Lee S.D."/>
            <person name="Kim I.S."/>
        </authorList>
    </citation>
    <scope>NUCLEOTIDE SEQUENCE</scope>
    <source>
        <strain evidence="2">YC3-6</strain>
    </source>
</reference>
<organism evidence="2 3">
    <name type="scientific">Antrihabitans stalagmiti</name>
    <dbReference type="NCBI Taxonomy" id="2799499"/>
    <lineage>
        <taxon>Bacteria</taxon>
        <taxon>Bacillati</taxon>
        <taxon>Actinomycetota</taxon>
        <taxon>Actinomycetes</taxon>
        <taxon>Mycobacteriales</taxon>
        <taxon>Nocardiaceae</taxon>
        <taxon>Antrihabitans</taxon>
    </lineage>
</organism>
<keyword evidence="3" id="KW-1185">Reference proteome</keyword>
<name>A0A934NPG5_9NOCA</name>
<gene>
    <name evidence="2" type="ORF">JGU71_08610</name>
</gene>
<proteinExistence type="inferred from homology"/>
<dbReference type="EMBL" id="JAEMNV010000003">
    <property type="protein sequence ID" value="MBJ8338944.1"/>
    <property type="molecule type" value="Genomic_DNA"/>
</dbReference>